<reference evidence="2 3" key="1">
    <citation type="submission" date="2016-07" db="EMBL/GenBank/DDBJ databases">
        <title>Pervasive Adenine N6-methylation of Active Genes in Fungi.</title>
        <authorList>
            <consortium name="DOE Joint Genome Institute"/>
            <person name="Mondo S.J."/>
            <person name="Dannebaum R.O."/>
            <person name="Kuo R.C."/>
            <person name="Labutti K."/>
            <person name="Haridas S."/>
            <person name="Kuo A."/>
            <person name="Salamov A."/>
            <person name="Ahrendt S.R."/>
            <person name="Lipzen A."/>
            <person name="Sullivan W."/>
            <person name="Andreopoulos W.B."/>
            <person name="Clum A."/>
            <person name="Lindquist E."/>
            <person name="Daum C."/>
            <person name="Ramamoorthy G.K."/>
            <person name="Gryganskyi A."/>
            <person name="Culley D."/>
            <person name="Magnuson J.K."/>
            <person name="James T.Y."/>
            <person name="O'Malley M.A."/>
            <person name="Stajich J.E."/>
            <person name="Spatafora J.W."/>
            <person name="Visel A."/>
            <person name="Grigoriev I.V."/>
        </authorList>
    </citation>
    <scope>NUCLEOTIDE SEQUENCE [LARGE SCALE GENOMIC DNA]</scope>
    <source>
        <strain evidence="2 3">ATCC 12442</strain>
    </source>
</reference>
<dbReference type="OrthoDB" id="341300at2759"/>
<keyword evidence="2" id="KW-0378">Hydrolase</keyword>
<accession>A0A1Y1WH87</accession>
<evidence type="ECO:0000313" key="3">
    <source>
        <dbReference type="Proteomes" id="UP000193922"/>
    </source>
</evidence>
<sequence length="301" mass="33293">MVPVASNGSTTRVREIIFLGTGTSGCIPNIPCITSDNPDCTVCKYSLTAQGAKNRRRNTSLLIRIDHVDGRERNVVIDCGKTFFESAVEVFVKHNVKTIDAVLLTHGHADAILGLDDLRQWTLSLGASIPVFLSKETLETVGNAFPYLVDTSKATGSGEVPKLNFQVIDPTVPLEVAGVEFQPLLVEHGRYSDGEPFFFLGFRFGNVSYISDCSRIPEATRPLISGTELLVLDALRWTSHASHFGYWDALEEVRRFRPERTLLTDFCHSIEHGDMEAYGKKLLCEEGLVVDPAYDGMRVVL</sequence>
<comment type="caution">
    <text evidence="2">The sequence shown here is derived from an EMBL/GenBank/DDBJ whole genome shotgun (WGS) entry which is preliminary data.</text>
</comment>
<feature type="domain" description="Metallo-beta-lactamase" evidence="1">
    <location>
        <begin position="57"/>
        <end position="270"/>
    </location>
</feature>
<dbReference type="RefSeq" id="XP_040746223.1">
    <property type="nucleotide sequence ID" value="XM_040892146.1"/>
</dbReference>
<dbReference type="Proteomes" id="UP000193922">
    <property type="component" value="Unassembled WGS sequence"/>
</dbReference>
<dbReference type="GO" id="GO:0016787">
    <property type="term" value="F:hydrolase activity"/>
    <property type="evidence" value="ECO:0007669"/>
    <property type="project" value="UniProtKB-KW"/>
</dbReference>
<dbReference type="InterPro" id="IPR036866">
    <property type="entry name" value="RibonucZ/Hydroxyglut_hydro"/>
</dbReference>
<dbReference type="PANTHER" id="PTHR42663">
    <property type="entry name" value="HYDROLASE C777.06C-RELATED-RELATED"/>
    <property type="match status" value="1"/>
</dbReference>
<dbReference type="AlphaFoldDB" id="A0A1Y1WH87"/>
<name>A0A1Y1WH87_9FUNG</name>
<dbReference type="CDD" id="cd16279">
    <property type="entry name" value="metallo-hydrolase-like_MBL-fold"/>
    <property type="match status" value="1"/>
</dbReference>
<evidence type="ECO:0000259" key="1">
    <source>
        <dbReference type="SMART" id="SM00849"/>
    </source>
</evidence>
<evidence type="ECO:0000313" key="2">
    <source>
        <dbReference type="EMBL" id="ORX72883.1"/>
    </source>
</evidence>
<dbReference type="STRING" id="61395.A0A1Y1WH87"/>
<protein>
    <submittedName>
        <fullName evidence="2">Hydrolase-like protein</fullName>
    </submittedName>
</protein>
<organism evidence="2 3">
    <name type="scientific">Linderina pennispora</name>
    <dbReference type="NCBI Taxonomy" id="61395"/>
    <lineage>
        <taxon>Eukaryota</taxon>
        <taxon>Fungi</taxon>
        <taxon>Fungi incertae sedis</taxon>
        <taxon>Zoopagomycota</taxon>
        <taxon>Kickxellomycotina</taxon>
        <taxon>Kickxellomycetes</taxon>
        <taxon>Kickxellales</taxon>
        <taxon>Kickxellaceae</taxon>
        <taxon>Linderina</taxon>
    </lineage>
</organism>
<dbReference type="Pfam" id="PF12706">
    <property type="entry name" value="Lactamase_B_2"/>
    <property type="match status" value="1"/>
</dbReference>
<proteinExistence type="predicted"/>
<dbReference type="InterPro" id="IPR001279">
    <property type="entry name" value="Metallo-B-lactamas"/>
</dbReference>
<dbReference type="SUPFAM" id="SSF56281">
    <property type="entry name" value="Metallo-hydrolase/oxidoreductase"/>
    <property type="match status" value="1"/>
</dbReference>
<dbReference type="Gene3D" id="3.60.15.10">
    <property type="entry name" value="Ribonuclease Z/Hydroxyacylglutathione hydrolase-like"/>
    <property type="match status" value="1"/>
</dbReference>
<gene>
    <name evidence="2" type="ORF">DL89DRAFT_84158</name>
</gene>
<dbReference type="GeneID" id="63808794"/>
<dbReference type="PANTHER" id="PTHR42663:SF6">
    <property type="entry name" value="HYDROLASE C777.06C-RELATED"/>
    <property type="match status" value="1"/>
</dbReference>
<dbReference type="SMART" id="SM00849">
    <property type="entry name" value="Lactamase_B"/>
    <property type="match status" value="1"/>
</dbReference>
<dbReference type="EMBL" id="MCFD01000002">
    <property type="protein sequence ID" value="ORX72883.1"/>
    <property type="molecule type" value="Genomic_DNA"/>
</dbReference>
<keyword evidence="3" id="KW-1185">Reference proteome</keyword>